<evidence type="ECO:0000313" key="8">
    <source>
        <dbReference type="EMBL" id="SDW68157.1"/>
    </source>
</evidence>
<dbReference type="InterPro" id="IPR036388">
    <property type="entry name" value="WH-like_DNA-bd_sf"/>
</dbReference>
<evidence type="ECO:0000256" key="4">
    <source>
        <dbReference type="ARBA" id="ARBA00058938"/>
    </source>
</evidence>
<dbReference type="GO" id="GO:0045892">
    <property type="term" value="P:negative regulation of DNA-templated transcription"/>
    <property type="evidence" value="ECO:0007669"/>
    <property type="project" value="TreeGrafter"/>
</dbReference>
<dbReference type="SMART" id="SM00346">
    <property type="entry name" value="HTH_ICLR"/>
    <property type="match status" value="1"/>
</dbReference>
<dbReference type="PANTHER" id="PTHR30136:SF35">
    <property type="entry name" value="HTH-TYPE TRANSCRIPTIONAL REGULATOR RV1719"/>
    <property type="match status" value="1"/>
</dbReference>
<evidence type="ECO:0000259" key="7">
    <source>
        <dbReference type="PROSITE" id="PS51078"/>
    </source>
</evidence>
<dbReference type="PANTHER" id="PTHR30136">
    <property type="entry name" value="HELIX-TURN-HELIX TRANSCRIPTIONAL REGULATOR, ICLR FAMILY"/>
    <property type="match status" value="1"/>
</dbReference>
<evidence type="ECO:0000256" key="5">
    <source>
        <dbReference type="ARBA" id="ARBA00070406"/>
    </source>
</evidence>
<sequence>MAETTPAVHSVLHAIRILELYAAQRRESLSLTEISKALGLHKTTVYRILRTLQQAGWMEQSAKTGKYYLGTGILLVASAVSVHNTSRDLLSEEMHRLAEKFNETVVLSVLLGHTGICADLAKSRHRLGVAGERGYIVPLQSGASGKTLLAAQPEPLREQLLQELEPDRTRQRILKNQLLKIRQDGYCISEGEVDQGVAAIAMPLRLKDNIFVLSISGPVDRLRALTYPVLRQGLAETVTRLERKSMLVEE</sequence>
<keyword evidence="2" id="KW-0238">DNA-binding</keyword>
<gene>
    <name evidence="8" type="ORF">SAMN05216495_10460</name>
</gene>
<dbReference type="InterPro" id="IPR014757">
    <property type="entry name" value="Tscrpt_reg_IclR_C"/>
</dbReference>
<comment type="caution">
    <text evidence="8">The sequence shown here is derived from an EMBL/GenBank/DDBJ whole genome shotgun (WGS) entry which is preliminary data.</text>
</comment>
<protein>
    <recommendedName>
        <fullName evidence="5">Glycerol operon regulatory protein</fullName>
    </recommendedName>
</protein>
<dbReference type="OMA" id="RYPVRMY"/>
<dbReference type="FunFam" id="1.10.10.10:FF:000056">
    <property type="entry name" value="IclR family transcriptional regulator"/>
    <property type="match status" value="1"/>
</dbReference>
<dbReference type="InterPro" id="IPR050707">
    <property type="entry name" value="HTH_MetabolicPath_Reg"/>
</dbReference>
<comment type="function">
    <text evidence="4">May be an activator protein for the gylABX operon.</text>
</comment>
<dbReference type="EMBL" id="FNOP01000004">
    <property type="protein sequence ID" value="SDW68157.1"/>
    <property type="molecule type" value="Genomic_DNA"/>
</dbReference>
<dbReference type="InterPro" id="IPR036390">
    <property type="entry name" value="WH_DNA-bd_sf"/>
</dbReference>
<evidence type="ECO:0000256" key="3">
    <source>
        <dbReference type="ARBA" id="ARBA00023163"/>
    </source>
</evidence>
<dbReference type="PROSITE" id="PS51078">
    <property type="entry name" value="ICLR_ED"/>
    <property type="match status" value="1"/>
</dbReference>
<reference evidence="8 9" key="1">
    <citation type="submission" date="2016-10" db="EMBL/GenBank/DDBJ databases">
        <authorList>
            <person name="Varghese N."/>
            <person name="Submissions S."/>
        </authorList>
    </citation>
    <scope>NUCLEOTIDE SEQUENCE [LARGE SCALE GENOMIC DNA]</scope>
    <source>
        <strain evidence="8 9">WCC6</strain>
    </source>
</reference>
<dbReference type="Pfam" id="PF01614">
    <property type="entry name" value="IclR_C"/>
    <property type="match status" value="1"/>
</dbReference>
<dbReference type="Proteomes" id="UP000182379">
    <property type="component" value="Unassembled WGS sequence"/>
</dbReference>
<keyword evidence="3" id="KW-0804">Transcription</keyword>
<evidence type="ECO:0000259" key="6">
    <source>
        <dbReference type="PROSITE" id="PS51077"/>
    </source>
</evidence>
<evidence type="ECO:0000313" key="9">
    <source>
        <dbReference type="Proteomes" id="UP000182379"/>
    </source>
</evidence>
<dbReference type="GO" id="GO:0003700">
    <property type="term" value="F:DNA-binding transcription factor activity"/>
    <property type="evidence" value="ECO:0007669"/>
    <property type="project" value="TreeGrafter"/>
</dbReference>
<evidence type="ECO:0000256" key="1">
    <source>
        <dbReference type="ARBA" id="ARBA00023015"/>
    </source>
</evidence>
<dbReference type="InterPro" id="IPR005471">
    <property type="entry name" value="Tscrpt_reg_IclR_N"/>
</dbReference>
<dbReference type="PROSITE" id="PS51077">
    <property type="entry name" value="HTH_ICLR"/>
    <property type="match status" value="1"/>
</dbReference>
<dbReference type="InterPro" id="IPR029016">
    <property type="entry name" value="GAF-like_dom_sf"/>
</dbReference>
<feature type="domain" description="HTH iclR-type" evidence="6">
    <location>
        <begin position="8"/>
        <end position="71"/>
    </location>
</feature>
<proteinExistence type="predicted"/>
<name>A0A1H2VIN0_ACIFE</name>
<dbReference type="Gene3D" id="3.30.450.40">
    <property type="match status" value="1"/>
</dbReference>
<dbReference type="RefSeq" id="WP_012937613.1">
    <property type="nucleotide sequence ID" value="NZ_CALAKB010000006.1"/>
</dbReference>
<keyword evidence="1" id="KW-0805">Transcription regulation</keyword>
<dbReference type="SUPFAM" id="SSF55781">
    <property type="entry name" value="GAF domain-like"/>
    <property type="match status" value="1"/>
</dbReference>
<dbReference type="AlphaFoldDB" id="A0A1H2VIN0"/>
<organism evidence="8 9">
    <name type="scientific">Acidaminococcus fermentans</name>
    <dbReference type="NCBI Taxonomy" id="905"/>
    <lineage>
        <taxon>Bacteria</taxon>
        <taxon>Bacillati</taxon>
        <taxon>Bacillota</taxon>
        <taxon>Negativicutes</taxon>
        <taxon>Acidaminococcales</taxon>
        <taxon>Acidaminococcaceae</taxon>
        <taxon>Acidaminococcus</taxon>
    </lineage>
</organism>
<evidence type="ECO:0000256" key="2">
    <source>
        <dbReference type="ARBA" id="ARBA00023125"/>
    </source>
</evidence>
<dbReference type="GeneID" id="78333966"/>
<dbReference type="Gene3D" id="1.10.10.10">
    <property type="entry name" value="Winged helix-like DNA-binding domain superfamily/Winged helix DNA-binding domain"/>
    <property type="match status" value="1"/>
</dbReference>
<feature type="domain" description="IclR-ED" evidence="7">
    <location>
        <begin position="72"/>
        <end position="250"/>
    </location>
</feature>
<dbReference type="Pfam" id="PF09339">
    <property type="entry name" value="HTH_IclR"/>
    <property type="match status" value="1"/>
</dbReference>
<accession>A0A1H2VIN0</accession>
<dbReference type="GO" id="GO:0003677">
    <property type="term" value="F:DNA binding"/>
    <property type="evidence" value="ECO:0007669"/>
    <property type="project" value="UniProtKB-KW"/>
</dbReference>
<dbReference type="SUPFAM" id="SSF46785">
    <property type="entry name" value="Winged helix' DNA-binding domain"/>
    <property type="match status" value="1"/>
</dbReference>